<evidence type="ECO:0000259" key="3">
    <source>
        <dbReference type="Pfam" id="PF01232"/>
    </source>
</evidence>
<accession>A0A0L8VDB5</accession>
<dbReference type="Proteomes" id="UP000036958">
    <property type="component" value="Unassembled WGS sequence"/>
</dbReference>
<proteinExistence type="predicted"/>
<evidence type="ECO:0000313" key="6">
    <source>
        <dbReference type="Proteomes" id="UP000036958"/>
    </source>
</evidence>
<dbReference type="NCBIfam" id="NF002969">
    <property type="entry name" value="PRK03643.1"/>
    <property type="match status" value="1"/>
</dbReference>
<evidence type="ECO:0000256" key="2">
    <source>
        <dbReference type="ARBA" id="ARBA00023027"/>
    </source>
</evidence>
<dbReference type="RefSeq" id="WP_082326284.1">
    <property type="nucleotide sequence ID" value="NZ_LGIA01000027.1"/>
</dbReference>
<reference evidence="6" key="1">
    <citation type="submission" date="2015-07" db="EMBL/GenBank/DDBJ databases">
        <title>Genome sequencing of Sunxiuqinia dokdonensis strain SK.</title>
        <authorList>
            <person name="Ahn S."/>
            <person name="Kim B.-C."/>
        </authorList>
    </citation>
    <scope>NUCLEOTIDE SEQUENCE [LARGE SCALE GENOMIC DNA]</scope>
    <source>
        <strain evidence="6">SK</strain>
    </source>
</reference>
<dbReference type="InterPro" id="IPR013131">
    <property type="entry name" value="Mannitol_DH_N"/>
</dbReference>
<dbReference type="SUPFAM" id="SSF51735">
    <property type="entry name" value="NAD(P)-binding Rossmann-fold domains"/>
    <property type="match status" value="1"/>
</dbReference>
<dbReference type="InterPro" id="IPR000669">
    <property type="entry name" value="Mannitol_DH"/>
</dbReference>
<dbReference type="Gene3D" id="1.10.1040.10">
    <property type="entry name" value="N-(1-d-carboxylethyl)-l-norvaline Dehydrogenase, domain 2"/>
    <property type="match status" value="1"/>
</dbReference>
<name>A0A0L8VDB5_9BACT</name>
<dbReference type="GO" id="GO:0019592">
    <property type="term" value="P:mannitol catabolic process"/>
    <property type="evidence" value="ECO:0007669"/>
    <property type="project" value="TreeGrafter"/>
</dbReference>
<evidence type="ECO:0000256" key="1">
    <source>
        <dbReference type="ARBA" id="ARBA00023002"/>
    </source>
</evidence>
<dbReference type="AlphaFoldDB" id="A0A0L8VDB5"/>
<feature type="domain" description="Mannitol dehydrogenase C-terminal" evidence="4">
    <location>
        <begin position="272"/>
        <end position="463"/>
    </location>
</feature>
<dbReference type="STRING" id="1409788.NC99_07570"/>
<dbReference type="SUPFAM" id="SSF48179">
    <property type="entry name" value="6-phosphogluconate dehydrogenase C-terminal domain-like"/>
    <property type="match status" value="1"/>
</dbReference>
<dbReference type="GO" id="GO:0008926">
    <property type="term" value="F:mannitol-1-phosphate 5-dehydrogenase activity"/>
    <property type="evidence" value="ECO:0007669"/>
    <property type="project" value="TreeGrafter"/>
</dbReference>
<dbReference type="GO" id="GO:0005829">
    <property type="term" value="C:cytosol"/>
    <property type="evidence" value="ECO:0007669"/>
    <property type="project" value="TreeGrafter"/>
</dbReference>
<dbReference type="PRINTS" id="PR00084">
    <property type="entry name" value="MTLDHDRGNASE"/>
</dbReference>
<dbReference type="PANTHER" id="PTHR30524">
    <property type="entry name" value="MANNITOL-1-PHOSPHATE 5-DEHYDROGENASE"/>
    <property type="match status" value="1"/>
</dbReference>
<dbReference type="InterPro" id="IPR008927">
    <property type="entry name" value="6-PGluconate_DH-like_C_sf"/>
</dbReference>
<dbReference type="PATRIC" id="fig|1409788.3.peg.772"/>
<dbReference type="EMBL" id="LGIA01000027">
    <property type="protein sequence ID" value="KOH46446.1"/>
    <property type="molecule type" value="Genomic_DNA"/>
</dbReference>
<evidence type="ECO:0000313" key="5">
    <source>
        <dbReference type="EMBL" id="KOH46446.1"/>
    </source>
</evidence>
<dbReference type="InterPro" id="IPR013328">
    <property type="entry name" value="6PGD_dom2"/>
</dbReference>
<dbReference type="OrthoDB" id="9768714at2"/>
<dbReference type="Pfam" id="PF01232">
    <property type="entry name" value="Mannitol_dh"/>
    <property type="match status" value="1"/>
</dbReference>
<comment type="caution">
    <text evidence="5">The sequence shown here is derived from an EMBL/GenBank/DDBJ whole genome shotgun (WGS) entry which is preliminary data.</text>
</comment>
<gene>
    <name evidence="5" type="ORF">NC99_07570</name>
</gene>
<dbReference type="PANTHER" id="PTHR30524:SF0">
    <property type="entry name" value="ALTRONATE OXIDOREDUCTASE-RELATED"/>
    <property type="match status" value="1"/>
</dbReference>
<protein>
    <submittedName>
        <fullName evidence="5">Altronate oxidoreductase</fullName>
    </submittedName>
</protein>
<sequence>MKLNRSNVKNAAQYPTRILQFGEGNFLRAFADWMIQKMNNEIGFNTGIDVVQPLPGGMIDLINQQDGLYHVYLKGIKNGAPIKEYEFIQCLNKGINPYTEFDSYKKSILNPDLRFVISNTTEAGITFDPADTLDMQPQNSFPGKVTALLYERFKAFEGADDKGLIFFTCELIDRNGDMLKKYVLQHAKNWNLGDEFVQWTETACAFCNTLVDRIVPGFPKDDIQEIQAELGYEDHLVVVGEYFHLWVIEAPEWVADEFPATKAGLDVKFVKDMTRFREQKVQVLNGCHTGSYAVSYLSGIETVREAYENLETGNFMKELVYDEVLSVLDGSEKELKNFAGKILERFSNPYIRHQWQSIALNAMSKWETRNLPSLLNFVKTHNMLPQKLVFSLAAMIAYFKGETQGKSYNIEDDEWILEFYKEAWAACDGRPISIYQLVEKVLSLDKVWKQNLNDIPNLTITVSHYLFLIQQVGMKKAVKAVLSDTNPLMEMTIEGKAKQAMAATE</sequence>
<feature type="domain" description="Mannitol dehydrogenase N-terminal" evidence="3">
    <location>
        <begin position="17"/>
        <end position="257"/>
    </location>
</feature>
<organism evidence="5 6">
    <name type="scientific">Sunxiuqinia dokdonensis</name>
    <dbReference type="NCBI Taxonomy" id="1409788"/>
    <lineage>
        <taxon>Bacteria</taxon>
        <taxon>Pseudomonadati</taxon>
        <taxon>Bacteroidota</taxon>
        <taxon>Bacteroidia</taxon>
        <taxon>Marinilabiliales</taxon>
        <taxon>Prolixibacteraceae</taxon>
        <taxon>Sunxiuqinia</taxon>
    </lineage>
</organism>
<evidence type="ECO:0000259" key="4">
    <source>
        <dbReference type="Pfam" id="PF08125"/>
    </source>
</evidence>
<keyword evidence="6" id="KW-1185">Reference proteome</keyword>
<keyword evidence="2" id="KW-0520">NAD</keyword>
<dbReference type="InterPro" id="IPR036291">
    <property type="entry name" value="NAD(P)-bd_dom_sf"/>
</dbReference>
<dbReference type="Gene3D" id="3.40.50.720">
    <property type="entry name" value="NAD(P)-binding Rossmann-like Domain"/>
    <property type="match status" value="1"/>
</dbReference>
<dbReference type="InterPro" id="IPR013118">
    <property type="entry name" value="Mannitol_DH_C"/>
</dbReference>
<keyword evidence="1" id="KW-0560">Oxidoreductase</keyword>
<dbReference type="Pfam" id="PF08125">
    <property type="entry name" value="Mannitol_dh_C"/>
    <property type="match status" value="1"/>
</dbReference>